<accession>A0ABU8SHV8</accession>
<dbReference type="EMBL" id="JAWMWG010000005">
    <property type="protein sequence ID" value="MEJ6348973.1"/>
    <property type="molecule type" value="Genomic_DNA"/>
</dbReference>
<keyword evidence="2" id="KW-1185">Reference proteome</keyword>
<organism evidence="1 2">
    <name type="scientific">Holzapfeliella saturejae</name>
    <dbReference type="NCBI Taxonomy" id="3082953"/>
    <lineage>
        <taxon>Bacteria</taxon>
        <taxon>Bacillati</taxon>
        <taxon>Bacillota</taxon>
        <taxon>Bacilli</taxon>
        <taxon>Lactobacillales</taxon>
        <taxon>Lactobacillaceae</taxon>
        <taxon>Holzapfeliella</taxon>
    </lineage>
</organism>
<proteinExistence type="predicted"/>
<name>A0ABU8SHV8_9LACO</name>
<protein>
    <submittedName>
        <fullName evidence="1">Uncharacterized protein</fullName>
    </submittedName>
</protein>
<reference evidence="1 2" key="1">
    <citation type="submission" date="2023-10" db="EMBL/GenBank/DDBJ databases">
        <title>Holzapfeliella saturejae sp. nov. isolated from Satureja montana flowers.</title>
        <authorList>
            <person name="Alcantara C."/>
            <person name="Zuniga M."/>
            <person name="Landete J.M."/>
            <person name="Monedero V."/>
        </authorList>
    </citation>
    <scope>NUCLEOTIDE SEQUENCE [LARGE SCALE GENOMIC DNA]</scope>
    <source>
        <strain evidence="1 2">He02</strain>
    </source>
</reference>
<evidence type="ECO:0000313" key="2">
    <source>
        <dbReference type="Proteomes" id="UP001377804"/>
    </source>
</evidence>
<evidence type="ECO:0000313" key="1">
    <source>
        <dbReference type="EMBL" id="MEJ6348973.1"/>
    </source>
</evidence>
<comment type="caution">
    <text evidence="1">The sequence shown here is derived from an EMBL/GenBank/DDBJ whole genome shotgun (WGS) entry which is preliminary data.</text>
</comment>
<sequence>MDFIEKTQIFIKQHYSNQPSKVKKPIYNQIKVKKYHKYPKSRAKNKSISDYELGYTYAHSDLKKMKQFRTFSKNSVHLVKTMTQGKAVEISQFIKGYTDAKQNVK</sequence>
<dbReference type="Proteomes" id="UP001377804">
    <property type="component" value="Unassembled WGS sequence"/>
</dbReference>
<gene>
    <name evidence="1" type="ORF">R4Y45_07040</name>
</gene>
<dbReference type="RefSeq" id="WP_339970477.1">
    <property type="nucleotide sequence ID" value="NZ_JAWMWG010000005.1"/>
</dbReference>